<dbReference type="EMBL" id="JACAZH010000006">
    <property type="protein sequence ID" value="KAF7366980.1"/>
    <property type="molecule type" value="Genomic_DNA"/>
</dbReference>
<feature type="compositionally biased region" description="Pro residues" evidence="1">
    <location>
        <begin position="197"/>
        <end position="210"/>
    </location>
</feature>
<accession>A0A8H6Z070</accession>
<evidence type="ECO:0000256" key="1">
    <source>
        <dbReference type="SAM" id="MobiDB-lite"/>
    </source>
</evidence>
<organism evidence="2 3">
    <name type="scientific">Mycena sanguinolenta</name>
    <dbReference type="NCBI Taxonomy" id="230812"/>
    <lineage>
        <taxon>Eukaryota</taxon>
        <taxon>Fungi</taxon>
        <taxon>Dikarya</taxon>
        <taxon>Basidiomycota</taxon>
        <taxon>Agaricomycotina</taxon>
        <taxon>Agaricomycetes</taxon>
        <taxon>Agaricomycetidae</taxon>
        <taxon>Agaricales</taxon>
        <taxon>Marasmiineae</taxon>
        <taxon>Mycenaceae</taxon>
        <taxon>Mycena</taxon>
    </lineage>
</organism>
<reference evidence="2" key="1">
    <citation type="submission" date="2020-05" db="EMBL/GenBank/DDBJ databases">
        <title>Mycena genomes resolve the evolution of fungal bioluminescence.</title>
        <authorList>
            <person name="Tsai I.J."/>
        </authorList>
    </citation>
    <scope>NUCLEOTIDE SEQUENCE</scope>
    <source>
        <strain evidence="2">160909Yilan</strain>
    </source>
</reference>
<feature type="region of interest" description="Disordered" evidence="1">
    <location>
        <begin position="50"/>
        <end position="154"/>
    </location>
</feature>
<name>A0A8H6Z070_9AGAR</name>
<proteinExistence type="predicted"/>
<comment type="caution">
    <text evidence="2">The sequence shown here is derived from an EMBL/GenBank/DDBJ whole genome shotgun (WGS) entry which is preliminary data.</text>
</comment>
<gene>
    <name evidence="2" type="ORF">MSAN_00956700</name>
</gene>
<sequence length="248" mass="27181">MPLRFLSNSVPLRFLAPAAQIYHYNKFVDTTHLSSLPLCLLSTSTTHQIPVMLRAPRPPPPKRRPRANREATPVPTPPPRSRRPSEKQALNGESRVRDGNLESEEPMLGADDGSDSDDSATFPSANVIRPLGDIPLPSQKPKPVTLGKTKRSMEPRTAARAFMWLPEGCGDAENSDVDNDVAERAPLRQIPTSPRTSSPPPRSSSPPPRSSSPTPHSSSPPPSRSSSPVRARNARIMIYWLVHPSQVH</sequence>
<keyword evidence="3" id="KW-1185">Reference proteome</keyword>
<protein>
    <submittedName>
        <fullName evidence="2">Uncharacterized protein</fullName>
    </submittedName>
</protein>
<dbReference type="AlphaFoldDB" id="A0A8H6Z070"/>
<dbReference type="Proteomes" id="UP000623467">
    <property type="component" value="Unassembled WGS sequence"/>
</dbReference>
<evidence type="ECO:0000313" key="2">
    <source>
        <dbReference type="EMBL" id="KAF7366980.1"/>
    </source>
</evidence>
<evidence type="ECO:0000313" key="3">
    <source>
        <dbReference type="Proteomes" id="UP000623467"/>
    </source>
</evidence>
<feature type="region of interest" description="Disordered" evidence="1">
    <location>
        <begin position="168"/>
        <end position="230"/>
    </location>
</feature>